<dbReference type="InterPro" id="IPR051910">
    <property type="entry name" value="ComF/GntX_DNA_util-trans"/>
</dbReference>
<dbReference type="CDD" id="cd06223">
    <property type="entry name" value="PRTases_typeI"/>
    <property type="match status" value="1"/>
</dbReference>
<keyword evidence="2" id="KW-0808">Transferase</keyword>
<dbReference type="GO" id="GO:0016757">
    <property type="term" value="F:glycosyltransferase activity"/>
    <property type="evidence" value="ECO:0007669"/>
    <property type="project" value="UniProtKB-KW"/>
</dbReference>
<keyword evidence="2" id="KW-0328">Glycosyltransferase</keyword>
<dbReference type="InterPro" id="IPR000836">
    <property type="entry name" value="PRTase_dom"/>
</dbReference>
<dbReference type="AlphaFoldDB" id="K2F6P2"/>
<dbReference type="PANTHER" id="PTHR47505">
    <property type="entry name" value="DNA UTILIZATION PROTEIN YHGH"/>
    <property type="match status" value="1"/>
</dbReference>
<reference evidence="2" key="1">
    <citation type="journal article" date="2012" name="Science">
        <title>Fermentation, hydrogen, and sulfur metabolism in multiple uncultivated bacterial phyla.</title>
        <authorList>
            <person name="Wrighton K.C."/>
            <person name="Thomas B.C."/>
            <person name="Sharon I."/>
            <person name="Miller C.S."/>
            <person name="Castelle C.J."/>
            <person name="VerBerkmoes N.C."/>
            <person name="Wilkins M.J."/>
            <person name="Hettich R.L."/>
            <person name="Lipton M.S."/>
            <person name="Williams K.H."/>
            <person name="Long P.E."/>
            <person name="Banfield J.F."/>
        </authorList>
    </citation>
    <scope>NUCLEOTIDE SEQUENCE [LARGE SCALE GENOMIC DNA]</scope>
</reference>
<name>K2F6P2_9BACT</name>
<gene>
    <name evidence="2" type="ORF">ACD_4C00157G0001</name>
</gene>
<dbReference type="EMBL" id="AMFJ01000673">
    <property type="protein sequence ID" value="EKE26761.1"/>
    <property type="molecule type" value="Genomic_DNA"/>
</dbReference>
<organism evidence="2">
    <name type="scientific">uncultured bacterium</name>
    <name type="common">gcode 4</name>
    <dbReference type="NCBI Taxonomy" id="1234023"/>
    <lineage>
        <taxon>Bacteria</taxon>
        <taxon>environmental samples</taxon>
    </lineage>
</organism>
<protein>
    <submittedName>
        <fullName evidence="2">Phosphoribosyltransferase</fullName>
    </submittedName>
</protein>
<proteinExistence type="inferred from homology"/>
<dbReference type="Gene3D" id="3.40.50.2020">
    <property type="match status" value="1"/>
</dbReference>
<dbReference type="SUPFAM" id="SSF53271">
    <property type="entry name" value="PRTase-like"/>
    <property type="match status" value="1"/>
</dbReference>
<comment type="caution">
    <text evidence="2">The sequence shown here is derived from an EMBL/GenBank/DDBJ whole genome shotgun (WGS) entry which is preliminary data.</text>
</comment>
<dbReference type="PANTHER" id="PTHR47505:SF1">
    <property type="entry name" value="DNA UTILIZATION PROTEIN YHGH"/>
    <property type="match status" value="1"/>
</dbReference>
<sequence>MMFKKILLTILDIFLIPEEKIKFNEIYLNKTSHYKKELKELYLDNVFVCLEYDENLKKYLKSFKFEYNKKLKFVFLEYLEKYWDIIIDKFNKEDIIVCWSPLYFINHIKRWYNQTYLLWELFASKFNLRFSKILFKKKYTKSQSKLERKDRLKNLWWVFQIKKKYKEKISWKIIILIDDVVSSWTTANEIAKILKENWAKDVVWLFLASGN</sequence>
<comment type="similarity">
    <text evidence="1">Belongs to the ComF/GntX family.</text>
</comment>
<dbReference type="InterPro" id="IPR029057">
    <property type="entry name" value="PRTase-like"/>
</dbReference>
<accession>K2F6P2</accession>
<evidence type="ECO:0000313" key="2">
    <source>
        <dbReference type="EMBL" id="EKE26761.1"/>
    </source>
</evidence>
<evidence type="ECO:0000256" key="1">
    <source>
        <dbReference type="ARBA" id="ARBA00008007"/>
    </source>
</evidence>